<protein>
    <submittedName>
        <fullName evidence="3">SGNH/GDSL hydrolase family protein</fullName>
    </submittedName>
</protein>
<dbReference type="Pfam" id="PF00657">
    <property type="entry name" value="Lipase_GDSL"/>
    <property type="match status" value="1"/>
</dbReference>
<evidence type="ECO:0000256" key="1">
    <source>
        <dbReference type="SAM" id="SignalP"/>
    </source>
</evidence>
<evidence type="ECO:0000259" key="2">
    <source>
        <dbReference type="Pfam" id="PF07833"/>
    </source>
</evidence>
<dbReference type="GO" id="GO:0016787">
    <property type="term" value="F:hydrolase activity"/>
    <property type="evidence" value="ECO:0007669"/>
    <property type="project" value="UniProtKB-KW"/>
</dbReference>
<keyword evidence="3" id="KW-0378">Hydrolase</keyword>
<evidence type="ECO:0000313" key="4">
    <source>
        <dbReference type="Proteomes" id="UP001306950"/>
    </source>
</evidence>
<dbReference type="Proteomes" id="UP001306950">
    <property type="component" value="Unassembled WGS sequence"/>
</dbReference>
<dbReference type="SUPFAM" id="SSF52266">
    <property type="entry name" value="SGNH hydrolase"/>
    <property type="match status" value="1"/>
</dbReference>
<name>A0ABU7VQY4_9BACL</name>
<accession>A0ABU7VQY4</accession>
<dbReference type="Pfam" id="PF07833">
    <property type="entry name" value="Cu_amine_oxidN1"/>
    <property type="match status" value="1"/>
</dbReference>
<dbReference type="InterPro" id="IPR001087">
    <property type="entry name" value="GDSL"/>
</dbReference>
<dbReference type="SUPFAM" id="SSF55383">
    <property type="entry name" value="Copper amine oxidase, domain N"/>
    <property type="match status" value="1"/>
</dbReference>
<dbReference type="Gene3D" id="3.40.50.1110">
    <property type="entry name" value="SGNH hydrolase"/>
    <property type="match status" value="1"/>
</dbReference>
<dbReference type="InterPro" id="IPR036582">
    <property type="entry name" value="Mao_N_sf"/>
</dbReference>
<feature type="chain" id="PRO_5046198074" evidence="1">
    <location>
        <begin position="30"/>
        <end position="436"/>
    </location>
</feature>
<comment type="caution">
    <text evidence="3">The sequence shown here is derived from an EMBL/GenBank/DDBJ whole genome shotgun (WGS) entry which is preliminary data.</text>
</comment>
<dbReference type="InterPro" id="IPR012854">
    <property type="entry name" value="Cu_amine_oxidase-like_N"/>
</dbReference>
<feature type="signal peptide" evidence="1">
    <location>
        <begin position="1"/>
        <end position="29"/>
    </location>
</feature>
<keyword evidence="4" id="KW-1185">Reference proteome</keyword>
<gene>
    <name evidence="3" type="ORF">V3851_09850</name>
</gene>
<dbReference type="InterPro" id="IPR036514">
    <property type="entry name" value="SGNH_hydro_sf"/>
</dbReference>
<organism evidence="3 4">
    <name type="scientific">Paenibacillus haidiansis</name>
    <dbReference type="NCBI Taxonomy" id="1574488"/>
    <lineage>
        <taxon>Bacteria</taxon>
        <taxon>Bacillati</taxon>
        <taxon>Bacillota</taxon>
        <taxon>Bacilli</taxon>
        <taxon>Bacillales</taxon>
        <taxon>Paenibacillaceae</taxon>
        <taxon>Paenibacillus</taxon>
    </lineage>
</organism>
<sequence>MNFGMANGRGRSLCSGMLAAALFLGGGSAALGSSPRSGMAAAAGTAERQAGSQVQAGQLIVALGDSITAGYEPGMTGTSTPYGYVDRLQEQAWFHGRAEVANYGVLGLTSGGLLNFVSAMKEGKAEVSAEEIQPGLSDPRIAAFAAGVAEAREKLERADVITITIGGNDVTTLIADAKGMTEGQLKTKAAELFGTYRANVERAVSLITEINPEALIVLADQYQPVPKLAGADLYKELNAAAASFTAVVDGLAGQFAAEGKAVQAAHVAEAFAGKELSLTHIFAEDVHPNQAGYEAIAKVMAERIWGGYLETAAQAGKAEISVVVRGQELQTPYPPVLKNGQTFVALKDLADAVGGETGWDAKTGTATVALGGVTVEIPIGAGQITANGVKLDTASPAFLHKVGKESKTYVPLAAVATGLGLDIQYSGKAKTAFINL</sequence>
<feature type="domain" description="Copper amine oxidase-like N-terminal" evidence="2">
    <location>
        <begin position="323"/>
        <end position="434"/>
    </location>
</feature>
<reference evidence="3 4" key="1">
    <citation type="submission" date="2024-02" db="EMBL/GenBank/DDBJ databases">
        <title>A nitrogen-fixing paenibacillus bacterium.</title>
        <authorList>
            <person name="Zhang W.L."/>
            <person name="Chen S.F."/>
        </authorList>
    </citation>
    <scope>NUCLEOTIDE SEQUENCE [LARGE SCALE GENOMIC DNA]</scope>
    <source>
        <strain evidence="3 4">M1</strain>
    </source>
</reference>
<dbReference type="PANTHER" id="PTHR30383">
    <property type="entry name" value="THIOESTERASE 1/PROTEASE 1/LYSOPHOSPHOLIPASE L1"/>
    <property type="match status" value="1"/>
</dbReference>
<dbReference type="PANTHER" id="PTHR30383:SF27">
    <property type="entry name" value="SPORE GERMINATION LIPASE LIPC"/>
    <property type="match status" value="1"/>
</dbReference>
<dbReference type="RefSeq" id="WP_331846367.1">
    <property type="nucleotide sequence ID" value="NZ_JAZHPZ010000004.1"/>
</dbReference>
<evidence type="ECO:0000313" key="3">
    <source>
        <dbReference type="EMBL" id="MEF2966132.1"/>
    </source>
</evidence>
<dbReference type="Gene3D" id="3.30.457.10">
    <property type="entry name" value="Copper amine oxidase-like, N-terminal domain"/>
    <property type="match status" value="1"/>
</dbReference>
<dbReference type="InterPro" id="IPR051532">
    <property type="entry name" value="Ester_Hydrolysis_Enzymes"/>
</dbReference>
<proteinExistence type="predicted"/>
<dbReference type="EMBL" id="JAZHPZ010000004">
    <property type="protein sequence ID" value="MEF2966132.1"/>
    <property type="molecule type" value="Genomic_DNA"/>
</dbReference>
<keyword evidence="1" id="KW-0732">Signal</keyword>